<dbReference type="GeneID" id="54478713"/>
<feature type="compositionally biased region" description="Basic and acidic residues" evidence="1">
    <location>
        <begin position="105"/>
        <end position="121"/>
    </location>
</feature>
<proteinExistence type="predicted"/>
<name>A0A6A6PII0_9PEZI</name>
<dbReference type="AlphaFoldDB" id="A0A6A6PII0"/>
<organism evidence="3 4">
    <name type="scientific">Neohortaea acidophila</name>
    <dbReference type="NCBI Taxonomy" id="245834"/>
    <lineage>
        <taxon>Eukaryota</taxon>
        <taxon>Fungi</taxon>
        <taxon>Dikarya</taxon>
        <taxon>Ascomycota</taxon>
        <taxon>Pezizomycotina</taxon>
        <taxon>Dothideomycetes</taxon>
        <taxon>Dothideomycetidae</taxon>
        <taxon>Mycosphaerellales</taxon>
        <taxon>Teratosphaeriaceae</taxon>
        <taxon>Neohortaea</taxon>
    </lineage>
</organism>
<evidence type="ECO:0000256" key="2">
    <source>
        <dbReference type="SAM" id="Phobius"/>
    </source>
</evidence>
<dbReference type="RefSeq" id="XP_033586295.1">
    <property type="nucleotide sequence ID" value="XM_033737711.1"/>
</dbReference>
<keyword evidence="2" id="KW-0812">Transmembrane</keyword>
<evidence type="ECO:0000256" key="1">
    <source>
        <dbReference type="SAM" id="MobiDB-lite"/>
    </source>
</evidence>
<evidence type="ECO:0008006" key="5">
    <source>
        <dbReference type="Google" id="ProtNLM"/>
    </source>
</evidence>
<evidence type="ECO:0000313" key="3">
    <source>
        <dbReference type="EMBL" id="KAF2479725.1"/>
    </source>
</evidence>
<feature type="transmembrane region" description="Helical" evidence="2">
    <location>
        <begin position="184"/>
        <end position="201"/>
    </location>
</feature>
<feature type="compositionally biased region" description="Low complexity" evidence="1">
    <location>
        <begin position="42"/>
        <end position="60"/>
    </location>
</feature>
<evidence type="ECO:0000313" key="4">
    <source>
        <dbReference type="Proteomes" id="UP000799767"/>
    </source>
</evidence>
<reference evidence="3" key="1">
    <citation type="journal article" date="2020" name="Stud. Mycol.">
        <title>101 Dothideomycetes genomes: a test case for predicting lifestyles and emergence of pathogens.</title>
        <authorList>
            <person name="Haridas S."/>
            <person name="Albert R."/>
            <person name="Binder M."/>
            <person name="Bloem J."/>
            <person name="Labutti K."/>
            <person name="Salamov A."/>
            <person name="Andreopoulos B."/>
            <person name="Baker S."/>
            <person name="Barry K."/>
            <person name="Bills G."/>
            <person name="Bluhm B."/>
            <person name="Cannon C."/>
            <person name="Castanera R."/>
            <person name="Culley D."/>
            <person name="Daum C."/>
            <person name="Ezra D."/>
            <person name="Gonzalez J."/>
            <person name="Henrissat B."/>
            <person name="Kuo A."/>
            <person name="Liang C."/>
            <person name="Lipzen A."/>
            <person name="Lutzoni F."/>
            <person name="Magnuson J."/>
            <person name="Mondo S."/>
            <person name="Nolan M."/>
            <person name="Ohm R."/>
            <person name="Pangilinan J."/>
            <person name="Park H.-J."/>
            <person name="Ramirez L."/>
            <person name="Alfaro M."/>
            <person name="Sun H."/>
            <person name="Tritt A."/>
            <person name="Yoshinaga Y."/>
            <person name="Zwiers L.-H."/>
            <person name="Turgeon B."/>
            <person name="Goodwin S."/>
            <person name="Spatafora J."/>
            <person name="Crous P."/>
            <person name="Grigoriev I."/>
        </authorList>
    </citation>
    <scope>NUCLEOTIDE SEQUENCE</scope>
    <source>
        <strain evidence="3">CBS 113389</strain>
    </source>
</reference>
<keyword evidence="4" id="KW-1185">Reference proteome</keyword>
<dbReference type="OrthoDB" id="3539644at2759"/>
<protein>
    <recommendedName>
        <fullName evidence="5">Adhesin domain-containing protein</fullName>
    </recommendedName>
</protein>
<feature type="region of interest" description="Disordered" evidence="1">
    <location>
        <begin position="1"/>
        <end position="124"/>
    </location>
</feature>
<gene>
    <name evidence="3" type="ORF">BDY17DRAFT_327663</name>
</gene>
<sequence>MATTTDLDTPDDLSSIAEDSGVDDESLYDEGHNASSPNAEPDAFAPSTAAAQAAKALEVAQGSSAFDGPAESPVASPGWPDERSLPILDAGPAPPDYYAATTARRHPERDGVREGTDDERSSTAAEEFEVLEPLMHYDDSLAYSPASSHKRSKDIKHRLATLLDQIRHGRPPSLRFTRMAQRSALLLLLTLIIACAIVVSVPRRRNNILHPDYTRLPDEIRNPSHDHPNTEHCRFDSFSEYVEIPFDDLDYFTFEEGDLTSDDAAGLHIGGTFHDDPRDWKKALISGNVVLMETPQRADARDAAITVRINIATTEGWTTEKIRFVKHGQIVRLQTPVLSASSEAEIVSQTPCMDMWVGIYVPQRYSPVNWEVDLKYLNFHQQSPANLAASDNNFLLNVENSTRIASQYGAVHAALSAASISVETWTGKITGSYSFHDAVSLEALSGDIDVTITPLEPSNSDIRTLQTSTDTGEMKVVVPPEALDNAASIQADHFSGFGSTSLTYPVGWPANVHTTCLTGSLRINGRTIPKDEFTDDGASEVELVTEPDDESYGYLNVHSTWGDLDLIFQEVAREVTADGA</sequence>
<accession>A0A6A6PII0</accession>
<keyword evidence="2" id="KW-0472">Membrane</keyword>
<dbReference type="Proteomes" id="UP000799767">
    <property type="component" value="Unassembled WGS sequence"/>
</dbReference>
<keyword evidence="2" id="KW-1133">Transmembrane helix</keyword>
<dbReference type="EMBL" id="MU001641">
    <property type="protein sequence ID" value="KAF2479725.1"/>
    <property type="molecule type" value="Genomic_DNA"/>
</dbReference>